<evidence type="ECO:0000256" key="8">
    <source>
        <dbReference type="NCBIfam" id="TIGR00233"/>
    </source>
</evidence>
<evidence type="ECO:0000313" key="11">
    <source>
        <dbReference type="Proteomes" id="UP000809910"/>
    </source>
</evidence>
<dbReference type="Proteomes" id="UP000809910">
    <property type="component" value="Unassembled WGS sequence"/>
</dbReference>
<evidence type="ECO:0000256" key="1">
    <source>
        <dbReference type="ARBA" id="ARBA00005594"/>
    </source>
</evidence>
<comment type="caution">
    <text evidence="10">The sequence shown here is derived from an EMBL/GenBank/DDBJ whole genome shotgun (WGS) entry which is preliminary data.</text>
</comment>
<dbReference type="PRINTS" id="PR01039">
    <property type="entry name" value="TRNASYNTHTRP"/>
</dbReference>
<dbReference type="PANTHER" id="PTHR43766:SF1">
    <property type="entry name" value="TRYPTOPHAN--TRNA LIGASE, MITOCHONDRIAL"/>
    <property type="match status" value="1"/>
</dbReference>
<dbReference type="EMBL" id="JADWVN010000013">
    <property type="protein sequence ID" value="MBL7526426.1"/>
    <property type="molecule type" value="Genomic_DNA"/>
</dbReference>
<evidence type="ECO:0000256" key="2">
    <source>
        <dbReference type="ARBA" id="ARBA00013161"/>
    </source>
</evidence>
<name>A0ABS1WAP4_9GAMM</name>
<organism evidence="10 11">
    <name type="scientific">Legionella bononiensis</name>
    <dbReference type="NCBI Taxonomy" id="2793102"/>
    <lineage>
        <taxon>Bacteria</taxon>
        <taxon>Pseudomonadati</taxon>
        <taxon>Pseudomonadota</taxon>
        <taxon>Gammaproteobacteria</taxon>
        <taxon>Legionellales</taxon>
        <taxon>Legionellaceae</taxon>
        <taxon>Legionella</taxon>
    </lineage>
</organism>
<dbReference type="InterPro" id="IPR002306">
    <property type="entry name" value="Trp-tRNA-ligase"/>
</dbReference>
<dbReference type="GO" id="GO:0004830">
    <property type="term" value="F:tryptophan-tRNA ligase activity"/>
    <property type="evidence" value="ECO:0007669"/>
    <property type="project" value="UniProtKB-EC"/>
</dbReference>
<dbReference type="SUPFAM" id="SSF52374">
    <property type="entry name" value="Nucleotidylyl transferase"/>
    <property type="match status" value="1"/>
</dbReference>
<evidence type="ECO:0000256" key="7">
    <source>
        <dbReference type="ARBA" id="ARBA00023146"/>
    </source>
</evidence>
<keyword evidence="3 9" id="KW-0436">Ligase</keyword>
<dbReference type="Gene3D" id="3.40.50.620">
    <property type="entry name" value="HUPs"/>
    <property type="match status" value="1"/>
</dbReference>
<comment type="similarity">
    <text evidence="1 9">Belongs to the class-I aminoacyl-tRNA synthetase family.</text>
</comment>
<keyword evidence="11" id="KW-1185">Reference proteome</keyword>
<dbReference type="PANTHER" id="PTHR43766">
    <property type="entry name" value="TRYPTOPHAN--TRNA LIGASE, MITOCHONDRIAL"/>
    <property type="match status" value="1"/>
</dbReference>
<sequence length="331" mass="37094">MKKIILTGDRPTGKLHLGHYVGSLANRIKLQAEYDQYIMIADIQALTDNFENPGKIVDNLYEVALDYLSVGIDPQKSTIFIQSHIPELAELTVYYLNLVTLGRLERNPTVKTEIQQKGYDSSIPAGFFCYPVSQAADITAFKAEAVPVGDDQVPMIEQTNEIVRRFNRIYNTECLKEAKPILSKTSRLVGIDGQSKASKSLGNAIFLSDTPEEIKRKVFLMFTDPTHLKISDPGKVEGNVVFDYLDAFHLDSQEVADLKDHYRKGGLGDATIKNILNTTLQTMLEPIRDKRNSFKRGEVMDIIISGTTAAKKIAEKTLEEVRSAIGLRYFE</sequence>
<gene>
    <name evidence="10" type="primary">trpS</name>
    <name evidence="10" type="ORF">I5282_07555</name>
</gene>
<dbReference type="Pfam" id="PF00579">
    <property type="entry name" value="tRNA-synt_1b"/>
    <property type="match status" value="1"/>
</dbReference>
<dbReference type="InterPro" id="IPR002305">
    <property type="entry name" value="aa-tRNA-synth_Ic"/>
</dbReference>
<proteinExistence type="inferred from homology"/>
<evidence type="ECO:0000256" key="9">
    <source>
        <dbReference type="RuleBase" id="RU363036"/>
    </source>
</evidence>
<dbReference type="InterPro" id="IPR050203">
    <property type="entry name" value="Trp-tRNA_synthetase"/>
</dbReference>
<dbReference type="CDD" id="cd00806">
    <property type="entry name" value="TrpRS_core"/>
    <property type="match status" value="1"/>
</dbReference>
<keyword evidence="7 9" id="KW-0030">Aminoacyl-tRNA synthetase</keyword>
<dbReference type="Gene3D" id="1.10.240.10">
    <property type="entry name" value="Tyrosyl-Transfer RNA Synthetase"/>
    <property type="match status" value="1"/>
</dbReference>
<protein>
    <recommendedName>
        <fullName evidence="2 8">Tryptophan--tRNA ligase</fullName>
        <ecNumber evidence="2 8">6.1.1.2</ecNumber>
    </recommendedName>
</protein>
<evidence type="ECO:0000313" key="10">
    <source>
        <dbReference type="EMBL" id="MBL7526426.1"/>
    </source>
</evidence>
<accession>A0ABS1WAP4</accession>
<keyword evidence="5 9" id="KW-0067">ATP-binding</keyword>
<dbReference type="RefSeq" id="WP_203110381.1">
    <property type="nucleotide sequence ID" value="NZ_JADOBG010000015.1"/>
</dbReference>
<dbReference type="InterPro" id="IPR001412">
    <property type="entry name" value="aa-tRNA-synth_I_CS"/>
</dbReference>
<keyword evidence="6 9" id="KW-0648">Protein biosynthesis</keyword>
<dbReference type="PROSITE" id="PS00178">
    <property type="entry name" value="AA_TRNA_LIGASE_I"/>
    <property type="match status" value="1"/>
</dbReference>
<reference evidence="10 11" key="1">
    <citation type="submission" date="2020-12" db="EMBL/GenBank/DDBJ databases">
        <title>WGS of Legionella: environmental sample.</title>
        <authorList>
            <person name="Cristino S."/>
            <person name="Girolamini L."/>
            <person name="Salaris S."/>
            <person name="Pascale M.R."/>
            <person name="Mazzotta M."/>
            <person name="Orsini M."/>
            <person name="Grottola A."/>
        </authorList>
    </citation>
    <scope>NUCLEOTIDE SEQUENCE [LARGE SCALE GENOMIC DNA]</scope>
    <source>
        <strain evidence="10 11">30cs62</strain>
    </source>
</reference>
<dbReference type="NCBIfam" id="TIGR00233">
    <property type="entry name" value="trpS"/>
    <property type="match status" value="1"/>
</dbReference>
<evidence type="ECO:0000256" key="3">
    <source>
        <dbReference type="ARBA" id="ARBA00022598"/>
    </source>
</evidence>
<evidence type="ECO:0000256" key="4">
    <source>
        <dbReference type="ARBA" id="ARBA00022741"/>
    </source>
</evidence>
<evidence type="ECO:0000256" key="5">
    <source>
        <dbReference type="ARBA" id="ARBA00022840"/>
    </source>
</evidence>
<dbReference type="EC" id="6.1.1.2" evidence="2 8"/>
<keyword evidence="4 9" id="KW-0547">Nucleotide-binding</keyword>
<evidence type="ECO:0000256" key="6">
    <source>
        <dbReference type="ARBA" id="ARBA00022917"/>
    </source>
</evidence>
<dbReference type="InterPro" id="IPR014729">
    <property type="entry name" value="Rossmann-like_a/b/a_fold"/>
</dbReference>